<proteinExistence type="predicted"/>
<evidence type="ECO:0000313" key="2">
    <source>
        <dbReference type="Proteomes" id="UP001462961"/>
    </source>
</evidence>
<organism evidence="1 2">
    <name type="scientific">Paraburkholderia caribensis</name>
    <dbReference type="NCBI Taxonomy" id="75105"/>
    <lineage>
        <taxon>Bacteria</taxon>
        <taxon>Pseudomonadati</taxon>
        <taxon>Pseudomonadota</taxon>
        <taxon>Betaproteobacteria</taxon>
        <taxon>Burkholderiales</taxon>
        <taxon>Burkholderiaceae</taxon>
        <taxon>Paraburkholderia</taxon>
    </lineage>
</organism>
<comment type="caution">
    <text evidence="1">The sequence shown here is derived from an EMBL/GenBank/DDBJ whole genome shotgun (WGS) entry which is preliminary data.</text>
</comment>
<dbReference type="EMBL" id="JAYLVJ010000077">
    <property type="protein sequence ID" value="MEO1759414.1"/>
    <property type="molecule type" value="Genomic_DNA"/>
</dbReference>
<evidence type="ECO:0000313" key="1">
    <source>
        <dbReference type="EMBL" id="MEO1759414.1"/>
    </source>
</evidence>
<accession>A0ABV0E7M5</accession>
<protein>
    <submittedName>
        <fullName evidence="1">Uncharacterized protein</fullName>
    </submittedName>
</protein>
<gene>
    <name evidence="1" type="ORF">VOI32_36700</name>
</gene>
<dbReference type="SUPFAM" id="SSF51735">
    <property type="entry name" value="NAD(P)-binding Rossmann-fold domains"/>
    <property type="match status" value="1"/>
</dbReference>
<dbReference type="Proteomes" id="UP001462961">
    <property type="component" value="Unassembled WGS sequence"/>
</dbReference>
<name>A0ABV0E7M5_9BURK</name>
<reference evidence="1 2" key="1">
    <citation type="submission" date="2024-01" db="EMBL/GenBank/DDBJ databases">
        <title>The diversity of rhizobia nodulating Mimosa spp. in eleven states of Brazil covering several biomes is determined by host plant, location, and edaphic factors.</title>
        <authorList>
            <person name="Rouws L."/>
            <person name="Barauna A."/>
            <person name="Beukes C."/>
            <person name="De Faria S.M."/>
            <person name="Gross E."/>
            <person name="Dos Reis Junior F.B."/>
            <person name="Simon M."/>
            <person name="Maluk M."/>
            <person name="Odee D.W."/>
            <person name="Kenicer G."/>
            <person name="Young J.P.W."/>
            <person name="Reis V.M."/>
            <person name="Zilli J."/>
            <person name="James E.K."/>
        </authorList>
    </citation>
    <scope>NUCLEOTIDE SEQUENCE [LARGE SCALE GENOMIC DNA]</scope>
    <source>
        <strain evidence="1 2">JHI1651</strain>
    </source>
</reference>
<dbReference type="RefSeq" id="WP_107203689.1">
    <property type="nucleotide sequence ID" value="NZ_JAKUCO010000076.1"/>
</dbReference>
<sequence length="49" mass="5480">MIKHAVEVLTKRTAIELANSGTGVNAVSRILIEVPLTQKSFEISDFHEW</sequence>
<keyword evidence="2" id="KW-1185">Reference proteome</keyword>
<dbReference type="InterPro" id="IPR036291">
    <property type="entry name" value="NAD(P)-bd_dom_sf"/>
</dbReference>